<comment type="caution">
    <text evidence="2">The sequence shown here is derived from an EMBL/GenBank/DDBJ whole genome shotgun (WGS) entry which is preliminary data.</text>
</comment>
<evidence type="ECO:0000313" key="2">
    <source>
        <dbReference type="EMBL" id="KAL2490026.1"/>
    </source>
</evidence>
<feature type="region of interest" description="Disordered" evidence="1">
    <location>
        <begin position="96"/>
        <end position="144"/>
    </location>
</feature>
<evidence type="ECO:0000313" key="3">
    <source>
        <dbReference type="Proteomes" id="UP001604277"/>
    </source>
</evidence>
<proteinExistence type="predicted"/>
<accession>A0ABD1RNP5</accession>
<dbReference type="Proteomes" id="UP001604277">
    <property type="component" value="Unassembled WGS sequence"/>
</dbReference>
<gene>
    <name evidence="2" type="ORF">Fot_43318</name>
</gene>
<organism evidence="2 3">
    <name type="scientific">Forsythia ovata</name>
    <dbReference type="NCBI Taxonomy" id="205694"/>
    <lineage>
        <taxon>Eukaryota</taxon>
        <taxon>Viridiplantae</taxon>
        <taxon>Streptophyta</taxon>
        <taxon>Embryophyta</taxon>
        <taxon>Tracheophyta</taxon>
        <taxon>Spermatophyta</taxon>
        <taxon>Magnoliopsida</taxon>
        <taxon>eudicotyledons</taxon>
        <taxon>Gunneridae</taxon>
        <taxon>Pentapetalae</taxon>
        <taxon>asterids</taxon>
        <taxon>lamiids</taxon>
        <taxon>Lamiales</taxon>
        <taxon>Oleaceae</taxon>
        <taxon>Forsythieae</taxon>
        <taxon>Forsythia</taxon>
    </lineage>
</organism>
<evidence type="ECO:0000256" key="1">
    <source>
        <dbReference type="SAM" id="MobiDB-lite"/>
    </source>
</evidence>
<dbReference type="AlphaFoldDB" id="A0ABD1RNP5"/>
<dbReference type="EMBL" id="JBFOLJ010000012">
    <property type="protein sequence ID" value="KAL2490026.1"/>
    <property type="molecule type" value="Genomic_DNA"/>
</dbReference>
<keyword evidence="3" id="KW-1185">Reference proteome</keyword>
<protein>
    <submittedName>
        <fullName evidence="2">Uncharacterized protein</fullName>
    </submittedName>
</protein>
<sequence>MKVLFLSQCSDTSQVNYLMPNHNFRNKNRYTGDLSFCSVHASYQCMPFDLVLMLISMTLMYSRPSCTLCINSFTKRKSLMPIATAMLVSVTTGRAQQLGGSSESSEETWSLSNFCTPSNPGDDFSLSKNQSKTLLPELSEPKKP</sequence>
<reference evidence="3" key="1">
    <citation type="submission" date="2024-07" db="EMBL/GenBank/DDBJ databases">
        <title>Two chromosome-level genome assemblies of Korean endemic species Abeliophyllum distichum and Forsythia ovata (Oleaceae).</title>
        <authorList>
            <person name="Jang H."/>
        </authorList>
    </citation>
    <scope>NUCLEOTIDE SEQUENCE [LARGE SCALE GENOMIC DNA]</scope>
</reference>
<name>A0ABD1RNP5_9LAMI</name>
<feature type="compositionally biased region" description="Low complexity" evidence="1">
    <location>
        <begin position="101"/>
        <end position="112"/>
    </location>
</feature>